<comment type="caution">
    <text evidence="1">The sequence shown here is derived from an EMBL/GenBank/DDBJ whole genome shotgun (WGS) entry which is preliminary data.</text>
</comment>
<dbReference type="EMBL" id="JBHUEA010000006">
    <property type="protein sequence ID" value="MFD1720999.1"/>
    <property type="molecule type" value="Genomic_DNA"/>
</dbReference>
<evidence type="ECO:0000313" key="2">
    <source>
        <dbReference type="Proteomes" id="UP001597347"/>
    </source>
</evidence>
<protein>
    <submittedName>
        <fullName evidence="1">Glycosyl transferase</fullName>
    </submittedName>
</protein>
<keyword evidence="1" id="KW-0808">Transferase</keyword>
<dbReference type="InterPro" id="IPR043148">
    <property type="entry name" value="TagF_C"/>
</dbReference>
<proteinExistence type="predicted"/>
<reference evidence="2" key="1">
    <citation type="journal article" date="2019" name="Int. J. Syst. Evol. Microbiol.">
        <title>The Global Catalogue of Microorganisms (GCM) 10K type strain sequencing project: providing services to taxonomists for standard genome sequencing and annotation.</title>
        <authorList>
            <consortium name="The Broad Institute Genomics Platform"/>
            <consortium name="The Broad Institute Genome Sequencing Center for Infectious Disease"/>
            <person name="Wu L."/>
            <person name="Ma J."/>
        </authorList>
    </citation>
    <scope>NUCLEOTIDE SEQUENCE [LARGE SCALE GENOMIC DNA]</scope>
    <source>
        <strain evidence="2">CGMCC 1.12471</strain>
    </source>
</reference>
<keyword evidence="2" id="KW-1185">Reference proteome</keyword>
<organism evidence="1 2">
    <name type="scientific">Amnibacterium endophyticum</name>
    <dbReference type="NCBI Taxonomy" id="2109337"/>
    <lineage>
        <taxon>Bacteria</taxon>
        <taxon>Bacillati</taxon>
        <taxon>Actinomycetota</taxon>
        <taxon>Actinomycetes</taxon>
        <taxon>Micrococcales</taxon>
        <taxon>Microbacteriaceae</taxon>
        <taxon>Amnibacterium</taxon>
    </lineage>
</organism>
<accession>A0ABW4LDH1</accession>
<sequence length="416" mass="44889">MRRLLIDLRRRAQTNVLRAARGSRFFPRTLVDRQGDDLELQDASIDAAVMVYFPGALDTLYQITPWLPTFEAVHDAHRAVIVCQDSRVAAHLRRTCRVPVLTVARYGTLDGLLSRSDVGLALYVSHLPRNFENLRFSSLLHAYIGHGDSDKGVSASNQLKAYDYFFAPGAAAVERVAARLMRFDAEGRALVVGQPVTLSAPPADGPPPAVRSTVLYAPTWEGAQPSVAYSSVLSHGEAMVGALLADGRYRVLYRPHPLTGVTSRLYAVADRAIREAIGAAGADHEVVDADAEPVEATMARSHLLVADVSAVTTAWLPSLRPLVVTEAGGGAQSADSGLLGAVPRLPADRASRVAEVLAEAAADVGARERRRRLVEHYLSPYWPEGCEHRFVEVVGQVLEERARLRAVLTAGGATGV</sequence>
<gene>
    <name evidence="1" type="ORF">ACFSBI_05510</name>
</gene>
<name>A0ABW4LDH1_9MICO</name>
<dbReference type="Gene3D" id="3.40.50.12580">
    <property type="match status" value="1"/>
</dbReference>
<dbReference type="Proteomes" id="UP001597347">
    <property type="component" value="Unassembled WGS sequence"/>
</dbReference>
<dbReference type="RefSeq" id="WP_377932845.1">
    <property type="nucleotide sequence ID" value="NZ_JBHUEA010000006.1"/>
</dbReference>
<dbReference type="GO" id="GO:0016740">
    <property type="term" value="F:transferase activity"/>
    <property type="evidence" value="ECO:0007669"/>
    <property type="project" value="UniProtKB-KW"/>
</dbReference>
<evidence type="ECO:0000313" key="1">
    <source>
        <dbReference type="EMBL" id="MFD1720999.1"/>
    </source>
</evidence>